<dbReference type="PANTHER" id="PTHR43566">
    <property type="entry name" value="CONSERVED PROTEIN"/>
    <property type="match status" value="1"/>
</dbReference>
<evidence type="ECO:0000313" key="3">
    <source>
        <dbReference type="Proteomes" id="UP000199455"/>
    </source>
</evidence>
<proteinExistence type="predicted"/>
<protein>
    <recommendedName>
        <fullName evidence="1">AAA+ ATPase domain-containing protein</fullName>
    </recommendedName>
</protein>
<dbReference type="Proteomes" id="UP000199455">
    <property type="component" value="Unassembled WGS sequence"/>
</dbReference>
<dbReference type="InterPro" id="IPR041682">
    <property type="entry name" value="AAA_14"/>
</dbReference>
<dbReference type="EMBL" id="FMZH01000007">
    <property type="protein sequence ID" value="SDD69368.1"/>
    <property type="molecule type" value="Genomic_DNA"/>
</dbReference>
<sequence length="389" mass="44073">MIERKIQGELAELLKIFPAVALLGPRQVGKTTLARELLKSTLHDVVYFDLENDNDILRMKDPGFLFEQYKESCIVLDEIQRVPDLFRQLRPIIDQHRIAGRFILTGSASPVLVKGVSESLAGRIAFVEMSPVNLLEAIDSGISQEQHWFRGGFPTALTSVTDQQFSLWAENFIKAYIERDLNLLFGVNLSEVLIRNFWYMLAANTGSIWTAENYARALGVSSTTIKRYLDFMEGAFMVRQLPAWYINVGKRVVKAPKVYIRDSGLLHQLNRIKSSAELPLNLIVGASWEGYVIEQIYQLKPKGLEMYYYRTQHGAECDLILVDGVKPVVAIEIKYAAVPSLSKGFYNVLEDLAIEKAFVVTPGEKEFSLDEKIKVSGLQFFLKNILNKL</sequence>
<evidence type="ECO:0000313" key="2">
    <source>
        <dbReference type="EMBL" id="SDD69368.1"/>
    </source>
</evidence>
<dbReference type="Gene3D" id="3.40.50.300">
    <property type="entry name" value="P-loop containing nucleotide triphosphate hydrolases"/>
    <property type="match status" value="1"/>
</dbReference>
<dbReference type="RefSeq" id="WP_090770327.1">
    <property type="nucleotide sequence ID" value="NZ_FMZH01000007.1"/>
</dbReference>
<dbReference type="SUPFAM" id="SSF52540">
    <property type="entry name" value="P-loop containing nucleoside triphosphate hydrolases"/>
    <property type="match status" value="1"/>
</dbReference>
<dbReference type="InterPro" id="IPR027417">
    <property type="entry name" value="P-loop_NTPase"/>
</dbReference>
<reference evidence="3" key="1">
    <citation type="submission" date="2016-10" db="EMBL/GenBank/DDBJ databases">
        <authorList>
            <person name="Varghese N."/>
            <person name="Submissions S."/>
        </authorList>
    </citation>
    <scope>NUCLEOTIDE SEQUENCE [LARGE SCALE GENOMIC DNA]</scope>
    <source>
        <strain evidence="3">DSM 18609</strain>
    </source>
</reference>
<dbReference type="InterPro" id="IPR025420">
    <property type="entry name" value="DUF4143"/>
</dbReference>
<name>A0A1G6WU03_9SPHI</name>
<evidence type="ECO:0000259" key="1">
    <source>
        <dbReference type="SMART" id="SM00382"/>
    </source>
</evidence>
<dbReference type="AlphaFoldDB" id="A0A1G6WU03"/>
<feature type="domain" description="AAA+ ATPase" evidence="1">
    <location>
        <begin position="16"/>
        <end position="118"/>
    </location>
</feature>
<dbReference type="InterPro" id="IPR003593">
    <property type="entry name" value="AAA+_ATPase"/>
</dbReference>
<dbReference type="Pfam" id="PF13173">
    <property type="entry name" value="AAA_14"/>
    <property type="match status" value="1"/>
</dbReference>
<accession>A0A1G6WU03</accession>
<dbReference type="PANTHER" id="PTHR43566:SF2">
    <property type="entry name" value="DUF4143 DOMAIN-CONTAINING PROTEIN"/>
    <property type="match status" value="1"/>
</dbReference>
<dbReference type="STRING" id="390242.SAMN04488024_107123"/>
<dbReference type="SMART" id="SM00382">
    <property type="entry name" value="AAA"/>
    <property type="match status" value="1"/>
</dbReference>
<organism evidence="2 3">
    <name type="scientific">Pedobacter soli</name>
    <dbReference type="NCBI Taxonomy" id="390242"/>
    <lineage>
        <taxon>Bacteria</taxon>
        <taxon>Pseudomonadati</taxon>
        <taxon>Bacteroidota</taxon>
        <taxon>Sphingobacteriia</taxon>
        <taxon>Sphingobacteriales</taxon>
        <taxon>Sphingobacteriaceae</taxon>
        <taxon>Pedobacter</taxon>
    </lineage>
</organism>
<keyword evidence="3" id="KW-1185">Reference proteome</keyword>
<dbReference type="Pfam" id="PF13635">
    <property type="entry name" value="DUF4143"/>
    <property type="match status" value="1"/>
</dbReference>
<gene>
    <name evidence="2" type="ORF">SAMN04488024_107123</name>
</gene>